<organism evidence="5 6">
    <name type="scientific">Agrilus planipennis</name>
    <name type="common">Emerald ash borer</name>
    <name type="synonym">Agrilus marcopoli</name>
    <dbReference type="NCBI Taxonomy" id="224129"/>
    <lineage>
        <taxon>Eukaryota</taxon>
        <taxon>Metazoa</taxon>
        <taxon>Ecdysozoa</taxon>
        <taxon>Arthropoda</taxon>
        <taxon>Hexapoda</taxon>
        <taxon>Insecta</taxon>
        <taxon>Pterygota</taxon>
        <taxon>Neoptera</taxon>
        <taxon>Endopterygota</taxon>
        <taxon>Coleoptera</taxon>
        <taxon>Polyphaga</taxon>
        <taxon>Elateriformia</taxon>
        <taxon>Buprestoidea</taxon>
        <taxon>Buprestidae</taxon>
        <taxon>Agrilinae</taxon>
        <taxon>Agrilus</taxon>
    </lineage>
</organism>
<comment type="catalytic activity">
    <reaction evidence="3">
        <text>O-phospho-L-threonyl-[protein] + H2O = L-threonyl-[protein] + phosphate</text>
        <dbReference type="Rhea" id="RHEA:47004"/>
        <dbReference type="Rhea" id="RHEA-COMP:11060"/>
        <dbReference type="Rhea" id="RHEA-COMP:11605"/>
        <dbReference type="ChEBI" id="CHEBI:15377"/>
        <dbReference type="ChEBI" id="CHEBI:30013"/>
        <dbReference type="ChEBI" id="CHEBI:43474"/>
        <dbReference type="ChEBI" id="CHEBI:61977"/>
        <dbReference type="EC" id="3.1.3.16"/>
    </reaction>
</comment>
<dbReference type="InterPro" id="IPR029052">
    <property type="entry name" value="Metallo-depent_PP-like"/>
</dbReference>
<dbReference type="RefSeq" id="XP_018322207.1">
    <property type="nucleotide sequence ID" value="XM_018466705.1"/>
</dbReference>
<dbReference type="InterPro" id="IPR004843">
    <property type="entry name" value="Calcineurin-like_PHP"/>
</dbReference>
<evidence type="ECO:0000259" key="4">
    <source>
        <dbReference type="PROSITE" id="PS50222"/>
    </source>
</evidence>
<dbReference type="SUPFAM" id="SSF56300">
    <property type="entry name" value="Metallo-dependent phosphatases"/>
    <property type="match status" value="1"/>
</dbReference>
<dbReference type="PROSITE" id="PS00125">
    <property type="entry name" value="SER_THR_PHOSPHATASE"/>
    <property type="match status" value="1"/>
</dbReference>
<dbReference type="STRING" id="224129.A0A1W4WP07"/>
<dbReference type="InParanoid" id="A0A1W4WP07"/>
<proteinExistence type="inferred from homology"/>
<keyword evidence="2" id="KW-0106">Calcium</keyword>
<dbReference type="InterPro" id="IPR050341">
    <property type="entry name" value="PP1_catalytic_subunit"/>
</dbReference>
<keyword evidence="3" id="KW-0378">Hydrolase</keyword>
<dbReference type="InterPro" id="IPR006186">
    <property type="entry name" value="Ser/Thr-sp_prot-phosphatase"/>
</dbReference>
<dbReference type="Gene3D" id="3.60.21.10">
    <property type="match status" value="1"/>
</dbReference>
<dbReference type="OrthoDB" id="256429at2759"/>
<keyword evidence="5" id="KW-1185">Reference proteome</keyword>
<evidence type="ECO:0000313" key="6">
    <source>
        <dbReference type="RefSeq" id="XP_018322207.1"/>
    </source>
</evidence>
<dbReference type="Gene3D" id="1.10.238.10">
    <property type="entry name" value="EF-hand"/>
    <property type="match status" value="1"/>
</dbReference>
<dbReference type="Pfam" id="PF00149">
    <property type="entry name" value="Metallophos"/>
    <property type="match status" value="1"/>
</dbReference>
<dbReference type="PANTHER" id="PTHR11668">
    <property type="entry name" value="SERINE/THREONINE PROTEIN PHOSPHATASE"/>
    <property type="match status" value="1"/>
</dbReference>
<evidence type="ECO:0000313" key="5">
    <source>
        <dbReference type="Proteomes" id="UP000192223"/>
    </source>
</evidence>
<dbReference type="GO" id="GO:0005737">
    <property type="term" value="C:cytoplasm"/>
    <property type="evidence" value="ECO:0007669"/>
    <property type="project" value="TreeGrafter"/>
</dbReference>
<dbReference type="Proteomes" id="UP000192223">
    <property type="component" value="Unplaced"/>
</dbReference>
<dbReference type="GeneID" id="108734935"/>
<name>A0A1W4WP07_AGRPL</name>
<dbReference type="InterPro" id="IPR002048">
    <property type="entry name" value="EF_hand_dom"/>
</dbReference>
<dbReference type="SMART" id="SM00156">
    <property type="entry name" value="PP2Ac"/>
    <property type="match status" value="1"/>
</dbReference>
<evidence type="ECO:0000256" key="2">
    <source>
        <dbReference type="ARBA" id="ARBA00022837"/>
    </source>
</evidence>
<dbReference type="KEGG" id="apln:108734935"/>
<dbReference type="AlphaFoldDB" id="A0A1W4WP07"/>
<dbReference type="PRINTS" id="PR00114">
    <property type="entry name" value="STPHPHTASE"/>
</dbReference>
<protein>
    <recommendedName>
        <fullName evidence="3">Serine/threonine-protein phosphatase</fullName>
        <ecNumber evidence="3">3.1.3.16</ecNumber>
    </recommendedName>
</protein>
<dbReference type="InterPro" id="IPR011992">
    <property type="entry name" value="EF-hand-dom_pair"/>
</dbReference>
<feature type="domain" description="EF-hand" evidence="4">
    <location>
        <begin position="275"/>
        <end position="310"/>
    </location>
</feature>
<accession>A0A1W4WP07</accession>
<sequence>MEFKSVGDMCDVISHVVFCPDDGTMMVTSANKELWIPSVKVTGASSWESMSNNELKNLLGSVTISSERLTCLSKVTIPDLSASTFYHCVLEIKLKSDAKKKIKTTSSKYQGQIRWLRDKEILQYLYSDNVLSPELVEFCQLAKSSKNDTSFPDGGEALTFRANEYHYKGILSEINADTLVTLSGQTPYESLVEAASFTKEVQTTLLKLFILFCFPALYMCQRIFTKLMSELGWPADEITFLFRAADTNGRSALSFRDFLYILAAIEPGTIHGGGAAEIRCKFIFRYYDRDRDNVLSPTEFKLIISASRKLKRLPIDAASVKQEADSILKTIGLGETSNVTIAQFLKCVSDLKFRGTSQLFRLQNSINAYIKNQGTKLQGNISSSPAFYSKNTGNTAGKVAGPVPTIEYVFAQHSLRILEGGTEINIQQLTDIDTGVSASSTGIVGSNASRRMSLDQFNQQSLTNELIKSLRFLAYNNKKKYEPLKLAKTFPDYNWGPVDPSVFCRQLSQVCDSVKKILREEKRMISLTSPIYVLGDLHGNFPVLLEFEKSFWCFGPALCPCSLLFLGDYVDRGVWSIEVITYLLCFKAQFPDKIFLIRGNHEVREVQKSFSFYEECNKKFGEKLGPSVWNLVNTVFDVMPLAATIDGQLFCCHGGIPPPWLCPTISALYKIPIELSKPAEQSSLAWELMWNDPVKQNSLNEQVAMELMANEGFANNKKRGTAHIFSYEALDRFLNTNGYSNLIRAHEVVQAGFQLQMKGKLLTIFSSSQYQGGTNDAAMILCERGRLRIIRTTGSNVP</sequence>
<dbReference type="PROSITE" id="PS50222">
    <property type="entry name" value="EF_HAND_2"/>
    <property type="match status" value="1"/>
</dbReference>
<dbReference type="GO" id="GO:0005509">
    <property type="term" value="F:calcium ion binding"/>
    <property type="evidence" value="ECO:0007669"/>
    <property type="project" value="InterPro"/>
</dbReference>
<dbReference type="PROSITE" id="PS00018">
    <property type="entry name" value="EF_HAND_1"/>
    <property type="match status" value="1"/>
</dbReference>
<evidence type="ECO:0000256" key="1">
    <source>
        <dbReference type="ARBA" id="ARBA00008294"/>
    </source>
</evidence>
<dbReference type="InterPro" id="IPR018247">
    <property type="entry name" value="EF_Hand_1_Ca_BS"/>
</dbReference>
<evidence type="ECO:0000256" key="3">
    <source>
        <dbReference type="RuleBase" id="RU004273"/>
    </source>
</evidence>
<dbReference type="GO" id="GO:0004722">
    <property type="term" value="F:protein serine/threonine phosphatase activity"/>
    <property type="evidence" value="ECO:0007669"/>
    <property type="project" value="UniProtKB-EC"/>
</dbReference>
<comment type="similarity">
    <text evidence="1 3">Belongs to the PPP phosphatase family.</text>
</comment>
<reference evidence="6" key="1">
    <citation type="submission" date="2025-08" db="UniProtKB">
        <authorList>
            <consortium name="RefSeq"/>
        </authorList>
    </citation>
    <scope>IDENTIFICATION</scope>
    <source>
        <tissue evidence="6">Entire body</tissue>
    </source>
</reference>
<dbReference type="GO" id="GO:0005634">
    <property type="term" value="C:nucleus"/>
    <property type="evidence" value="ECO:0007669"/>
    <property type="project" value="TreeGrafter"/>
</dbReference>
<dbReference type="SUPFAM" id="SSF47473">
    <property type="entry name" value="EF-hand"/>
    <property type="match status" value="1"/>
</dbReference>
<dbReference type="CDD" id="cd00144">
    <property type="entry name" value="MPP_PPP_family"/>
    <property type="match status" value="1"/>
</dbReference>
<dbReference type="SMART" id="SM00054">
    <property type="entry name" value="EFh"/>
    <property type="match status" value="2"/>
</dbReference>
<dbReference type="PANTHER" id="PTHR11668:SF496">
    <property type="entry name" value="SERINE_THREONINE-PROTEIN PHOSPHATASE"/>
    <property type="match status" value="1"/>
</dbReference>
<dbReference type="EC" id="3.1.3.16" evidence="3"/>
<gene>
    <name evidence="6" type="primary">LOC108734935</name>
</gene>